<comment type="caution">
    <text evidence="1">The sequence shown here is derived from an EMBL/GenBank/DDBJ whole genome shotgun (WGS) entry which is preliminary data.</text>
</comment>
<proteinExistence type="predicted"/>
<evidence type="ECO:0000313" key="2">
    <source>
        <dbReference type="Proteomes" id="UP001162992"/>
    </source>
</evidence>
<reference evidence="2" key="1">
    <citation type="journal article" date="2024" name="Proc. Natl. Acad. Sci. U.S.A.">
        <title>Extraordinary preservation of gene collinearity over three hundred million years revealed in homosporous lycophytes.</title>
        <authorList>
            <person name="Li C."/>
            <person name="Wickell D."/>
            <person name="Kuo L.Y."/>
            <person name="Chen X."/>
            <person name="Nie B."/>
            <person name="Liao X."/>
            <person name="Peng D."/>
            <person name="Ji J."/>
            <person name="Jenkins J."/>
            <person name="Williams M."/>
            <person name="Shu S."/>
            <person name="Plott C."/>
            <person name="Barry K."/>
            <person name="Rajasekar S."/>
            <person name="Grimwood J."/>
            <person name="Han X."/>
            <person name="Sun S."/>
            <person name="Hou Z."/>
            <person name="He W."/>
            <person name="Dai G."/>
            <person name="Sun C."/>
            <person name="Schmutz J."/>
            <person name="Leebens-Mack J.H."/>
            <person name="Li F.W."/>
            <person name="Wang L."/>
        </authorList>
    </citation>
    <scope>NUCLEOTIDE SEQUENCE [LARGE SCALE GENOMIC DNA]</scope>
    <source>
        <strain evidence="2">cv. PW_Plant_1</strain>
    </source>
</reference>
<name>A0ACC2AXA2_DIPCM</name>
<sequence>MHRIMSQKVGGPPFDGLTRYNSAPGSFLTNVSGPQEDISHLHHSSNHALLSSLFSEEHFAAAWTQHNGAGPVHMFHQFPILDEPNSFMPKQLEDHPSRPNLEIEKAKPGKLSDGLTSRSKQAAAPPYQSAVLGYPHLVCSNEFVCDQGSKTRWDPQENRTGQPISIFSQHGMPPSSESLKRTSNLHQSSTLERYLNHFGCEIQSSEGGEDKSRIPTNGRTSQIVSKSTGKSEFEVPLDKVDSLRNKSNGCEEMDNGKCSPFDTVSGTSSSPRKRFRSHGTDSSSSEMLLDGGPQEQTCISVTTQEPLSSNLTPCQSRAKRGHATHPRSIAERVRRTRISERIKRLQELVPDMDKQINTAEMLDEVVEYVQFLQKQVQELSKDHPSKVECD</sequence>
<evidence type="ECO:0000313" key="1">
    <source>
        <dbReference type="EMBL" id="KAJ7522134.1"/>
    </source>
</evidence>
<organism evidence="1 2">
    <name type="scientific">Diphasiastrum complanatum</name>
    <name type="common">Issler's clubmoss</name>
    <name type="synonym">Lycopodium complanatum</name>
    <dbReference type="NCBI Taxonomy" id="34168"/>
    <lineage>
        <taxon>Eukaryota</taxon>
        <taxon>Viridiplantae</taxon>
        <taxon>Streptophyta</taxon>
        <taxon>Embryophyta</taxon>
        <taxon>Tracheophyta</taxon>
        <taxon>Lycopodiopsida</taxon>
        <taxon>Lycopodiales</taxon>
        <taxon>Lycopodiaceae</taxon>
        <taxon>Lycopodioideae</taxon>
        <taxon>Diphasiastrum</taxon>
    </lineage>
</organism>
<dbReference type="EMBL" id="CM055110">
    <property type="protein sequence ID" value="KAJ7522134.1"/>
    <property type="molecule type" value="Genomic_DNA"/>
</dbReference>
<accession>A0ACC2AXA2</accession>
<gene>
    <name evidence="1" type="ORF">O6H91_19G085200</name>
</gene>
<dbReference type="Proteomes" id="UP001162992">
    <property type="component" value="Chromosome 19"/>
</dbReference>
<protein>
    <submittedName>
        <fullName evidence="1">Uncharacterized protein</fullName>
    </submittedName>
</protein>
<keyword evidence="2" id="KW-1185">Reference proteome</keyword>